<keyword evidence="2" id="KW-1185">Reference proteome</keyword>
<protein>
    <submittedName>
        <fullName evidence="1">Uncharacterized protein</fullName>
    </submittedName>
</protein>
<proteinExistence type="predicted"/>
<comment type="caution">
    <text evidence="1">The sequence shown here is derived from an EMBL/GenBank/DDBJ whole genome shotgun (WGS) entry which is preliminary data.</text>
</comment>
<organism evidence="1 2">
    <name type="scientific">Entomophthora muscae</name>
    <dbReference type="NCBI Taxonomy" id="34485"/>
    <lineage>
        <taxon>Eukaryota</taxon>
        <taxon>Fungi</taxon>
        <taxon>Fungi incertae sedis</taxon>
        <taxon>Zoopagomycota</taxon>
        <taxon>Entomophthoromycotina</taxon>
        <taxon>Entomophthoromycetes</taxon>
        <taxon>Entomophthorales</taxon>
        <taxon>Entomophthoraceae</taxon>
        <taxon>Entomophthora</taxon>
    </lineage>
</organism>
<sequence length="104" mass="11748">MASRIHAELESTEVRLESDMPSTRICRSKSLLTSTHRIVPKHLNPIAIQMPLLTSYHLQMATQLLPQGPNHSAEAQKFAKLPNQEIYAQITYLRSQSVAQPFPL</sequence>
<gene>
    <name evidence="1" type="ORF">DSO57_1015958</name>
</gene>
<dbReference type="Proteomes" id="UP001165960">
    <property type="component" value="Unassembled WGS sequence"/>
</dbReference>
<accession>A0ACC2T4Z1</accession>
<reference evidence="1" key="1">
    <citation type="submission" date="2022-04" db="EMBL/GenBank/DDBJ databases">
        <title>Genome of the entomopathogenic fungus Entomophthora muscae.</title>
        <authorList>
            <person name="Elya C."/>
            <person name="Lovett B.R."/>
            <person name="Lee E."/>
            <person name="Macias A.M."/>
            <person name="Hajek A.E."/>
            <person name="De Bivort B.L."/>
            <person name="Kasson M.T."/>
            <person name="De Fine Licht H.H."/>
            <person name="Stajich J.E."/>
        </authorList>
    </citation>
    <scope>NUCLEOTIDE SEQUENCE</scope>
    <source>
        <strain evidence="1">Berkeley</strain>
    </source>
</reference>
<dbReference type="EMBL" id="QTSX02003614">
    <property type="protein sequence ID" value="KAJ9069685.1"/>
    <property type="molecule type" value="Genomic_DNA"/>
</dbReference>
<name>A0ACC2T4Z1_9FUNG</name>
<evidence type="ECO:0000313" key="2">
    <source>
        <dbReference type="Proteomes" id="UP001165960"/>
    </source>
</evidence>
<evidence type="ECO:0000313" key="1">
    <source>
        <dbReference type="EMBL" id="KAJ9069685.1"/>
    </source>
</evidence>